<dbReference type="Gene3D" id="3.40.50.150">
    <property type="entry name" value="Vaccinia Virus protein VP39"/>
    <property type="match status" value="1"/>
</dbReference>
<keyword evidence="2" id="KW-0489">Methyltransferase</keyword>
<dbReference type="SUPFAM" id="SSF53335">
    <property type="entry name" value="S-adenosyl-L-methionine-dependent methyltransferases"/>
    <property type="match status" value="1"/>
</dbReference>
<gene>
    <name evidence="2" type="ORF">SAMN04488062_1034</name>
</gene>
<protein>
    <submittedName>
        <fullName evidence="2">Methyltransferase domain-containing protein</fullName>
    </submittedName>
</protein>
<accession>A0A1G7XYZ1</accession>
<organism evidence="2 3">
    <name type="scientific">Flavobacterium omnivorum</name>
    <dbReference type="NCBI Taxonomy" id="178355"/>
    <lineage>
        <taxon>Bacteria</taxon>
        <taxon>Pseudomonadati</taxon>
        <taxon>Bacteroidota</taxon>
        <taxon>Flavobacteriia</taxon>
        <taxon>Flavobacteriales</taxon>
        <taxon>Flavobacteriaceae</taxon>
        <taxon>Flavobacterium</taxon>
    </lineage>
</organism>
<proteinExistence type="predicted"/>
<dbReference type="EMBL" id="FNDB01000003">
    <property type="protein sequence ID" value="SDG89361.1"/>
    <property type="molecule type" value="Genomic_DNA"/>
</dbReference>
<dbReference type="GO" id="GO:0032259">
    <property type="term" value="P:methylation"/>
    <property type="evidence" value="ECO:0007669"/>
    <property type="project" value="UniProtKB-KW"/>
</dbReference>
<keyword evidence="3" id="KW-1185">Reference proteome</keyword>
<dbReference type="AlphaFoldDB" id="A0A1G7XYZ1"/>
<keyword evidence="2" id="KW-0808">Transferase</keyword>
<dbReference type="Proteomes" id="UP000199274">
    <property type="component" value="Unassembled WGS sequence"/>
</dbReference>
<dbReference type="STRING" id="178355.SAMN04488062_1034"/>
<dbReference type="Pfam" id="PF13847">
    <property type="entry name" value="Methyltransf_31"/>
    <property type="match status" value="1"/>
</dbReference>
<name>A0A1G7XYZ1_9FLAO</name>
<sequence length="243" mass="27474">MLNLELQTMKDLFGQAILDYQTNNSPEDLITETTISQEDEMSVAYLFRSHAEMPLLEQKALELARGKVLDVGCGAGSHSLYLQNKRNLQVTSIDISTNAIQACTLRGLKNAKVQDVMTLEDEKYDTILLLMNGAGMCGKLKYIPNFLLKLKSLLSPGGQILLDSSDIIYMFDDDEDGGKWIPTANHYYGEIVFNISYKGEKEKPFDWMFIDYNTLQNAALDNDLQCQLILEGKHYDYLAKLSF</sequence>
<dbReference type="InterPro" id="IPR029063">
    <property type="entry name" value="SAM-dependent_MTases_sf"/>
</dbReference>
<evidence type="ECO:0000313" key="3">
    <source>
        <dbReference type="Proteomes" id="UP000199274"/>
    </source>
</evidence>
<feature type="domain" description="Methyltransferase" evidence="1">
    <location>
        <begin position="67"/>
        <end position="168"/>
    </location>
</feature>
<evidence type="ECO:0000313" key="2">
    <source>
        <dbReference type="EMBL" id="SDG89361.1"/>
    </source>
</evidence>
<evidence type="ECO:0000259" key="1">
    <source>
        <dbReference type="Pfam" id="PF13847"/>
    </source>
</evidence>
<dbReference type="InterPro" id="IPR025714">
    <property type="entry name" value="Methyltranfer_dom"/>
</dbReference>
<reference evidence="3" key="1">
    <citation type="submission" date="2016-10" db="EMBL/GenBank/DDBJ databases">
        <authorList>
            <person name="Varghese N."/>
            <person name="Submissions S."/>
        </authorList>
    </citation>
    <scope>NUCLEOTIDE SEQUENCE [LARGE SCALE GENOMIC DNA]</scope>
    <source>
        <strain evidence="3">CGMCC 1.2747</strain>
    </source>
</reference>
<dbReference type="CDD" id="cd02440">
    <property type="entry name" value="AdoMet_MTases"/>
    <property type="match status" value="1"/>
</dbReference>
<dbReference type="GO" id="GO:0008168">
    <property type="term" value="F:methyltransferase activity"/>
    <property type="evidence" value="ECO:0007669"/>
    <property type="project" value="UniProtKB-KW"/>
</dbReference>